<evidence type="ECO:0000256" key="6">
    <source>
        <dbReference type="SAM" id="Phobius"/>
    </source>
</evidence>
<dbReference type="InterPro" id="IPR018097">
    <property type="entry name" value="EGF_Ca-bd_CS"/>
</dbReference>
<dbReference type="InterPro" id="IPR055355">
    <property type="entry name" value="ZP-C"/>
</dbReference>
<organism>
    <name type="scientific">Branchiostoma floridae</name>
    <name type="common">Florida lancelet</name>
    <name type="synonym">Amphioxus</name>
    <dbReference type="NCBI Taxonomy" id="7739"/>
    <lineage>
        <taxon>Eukaryota</taxon>
        <taxon>Metazoa</taxon>
        <taxon>Chordata</taxon>
        <taxon>Cephalochordata</taxon>
        <taxon>Leptocardii</taxon>
        <taxon>Amphioxiformes</taxon>
        <taxon>Branchiostomatidae</taxon>
        <taxon>Branchiostoma</taxon>
    </lineage>
</organism>
<dbReference type="SMART" id="SM00179">
    <property type="entry name" value="EGF_CA"/>
    <property type="match status" value="1"/>
</dbReference>
<sequence length="538" mass="59391">RHISKAYFKTIIFSLCYPLVGILFSSEAEGNPHTLNERNVDPCNNYQTLSETWRNVNQQNDGNSNQCDRHMNGEWYRFGGAAGDRMPIQRPPSDYRCGADAPMWLNGAHPSVADGVVSRQACAYFMNNPCSMSKTIQVKACSGGFYVYQLPSIGGCSYVYCGDIDECMTNSGGCSHQCVNTPGSYHCACPDDELALGPDGHFCTVHGVAVDCTNEYMQVELPRDTVGNLDSRHLHWEPDQRCGATSNGTHIRLRTGLYDCGTQVEFTPDDVIFSNRIVTHGNYTAMLDGVITRGGDVDIPVRCVYPRKELVHISFQPAVRTLNFTERGVGALTLRLDAFPTQQFLQPYEEADFPLSMALRSDMFLQLQAEGHQQDGELSVLAETCMATPSMNPNDQQQYVLVENGCPKDATFHSFSSPNPAVQRFGFQVFRFVDDQPVVYVHCEVVVCNASDPTSRCAQGCVNNARSKRALPMTGRHFISQGPLLYHGKVEKGRGPVTSGLLAVGGFLCGVLLMAVGVAIRRRQQRPLYRAVPTTDSE</sequence>
<keyword evidence="2 7" id="KW-0732">Signal</keyword>
<dbReference type="InterPro" id="IPR001881">
    <property type="entry name" value="EGF-like_Ca-bd_dom"/>
</dbReference>
<dbReference type="Pfam" id="PF23344">
    <property type="entry name" value="ZP-N"/>
    <property type="match status" value="1"/>
</dbReference>
<evidence type="ECO:0000256" key="7">
    <source>
        <dbReference type="SAM" id="SignalP"/>
    </source>
</evidence>
<keyword evidence="6" id="KW-0812">Transmembrane</keyword>
<feature type="transmembrane region" description="Helical" evidence="6">
    <location>
        <begin position="500"/>
        <end position="520"/>
    </location>
</feature>
<feature type="non-terminal residue" evidence="10">
    <location>
        <position position="1"/>
    </location>
</feature>
<evidence type="ECO:0000259" key="9">
    <source>
        <dbReference type="PROSITE" id="PS51034"/>
    </source>
</evidence>
<dbReference type="InterPro" id="IPR055356">
    <property type="entry name" value="ZP-N"/>
</dbReference>
<keyword evidence="3" id="KW-1015">Disulfide bond</keyword>
<dbReference type="PANTHER" id="PTHR14002">
    <property type="entry name" value="ENDOGLIN/TGF-BETA RECEPTOR TYPE III"/>
    <property type="match status" value="1"/>
</dbReference>
<proteinExistence type="predicted"/>
<dbReference type="Gene3D" id="2.60.40.3210">
    <property type="entry name" value="Zona pellucida, ZP-N domain"/>
    <property type="match status" value="1"/>
</dbReference>
<dbReference type="InterPro" id="IPR057774">
    <property type="entry name" value="D8C_UMOD/GP2/OIT3-like"/>
</dbReference>
<reference evidence="10" key="1">
    <citation type="journal article" date="2008" name="Nature">
        <title>The amphioxus genome and the evolution of the chordate karyotype.</title>
        <authorList>
            <consortium name="US DOE Joint Genome Institute (JGI-PGF)"/>
            <person name="Putnam N.H."/>
            <person name="Butts T."/>
            <person name="Ferrier D.E.K."/>
            <person name="Furlong R.F."/>
            <person name="Hellsten U."/>
            <person name="Kawashima T."/>
            <person name="Robinson-Rechavi M."/>
            <person name="Shoguchi E."/>
            <person name="Terry A."/>
            <person name="Yu J.-K."/>
            <person name="Benito-Gutierrez E.L."/>
            <person name="Dubchak I."/>
            <person name="Garcia-Fernandez J."/>
            <person name="Gibson-Brown J.J."/>
            <person name="Grigoriev I.V."/>
            <person name="Horton A.C."/>
            <person name="de Jong P.J."/>
            <person name="Jurka J."/>
            <person name="Kapitonov V.V."/>
            <person name="Kohara Y."/>
            <person name="Kuroki Y."/>
            <person name="Lindquist E."/>
            <person name="Lucas S."/>
            <person name="Osoegawa K."/>
            <person name="Pennacchio L.A."/>
            <person name="Salamov A.A."/>
            <person name="Satou Y."/>
            <person name="Sauka-Spengler T."/>
            <person name="Schmutz J."/>
            <person name="Shin-I T."/>
            <person name="Toyoda A."/>
            <person name="Bronner-Fraser M."/>
            <person name="Fujiyama A."/>
            <person name="Holland L.Z."/>
            <person name="Holland P.W.H."/>
            <person name="Satoh N."/>
            <person name="Rokhsar D.S."/>
        </authorList>
    </citation>
    <scope>NUCLEOTIDE SEQUENCE [LARGE SCALE GENOMIC DNA]</scope>
    <source>
        <strain evidence="10">S238N-H82</strain>
        <tissue evidence="10">Testes</tissue>
    </source>
</reference>
<dbReference type="InterPro" id="IPR000152">
    <property type="entry name" value="EGF-type_Asp/Asn_hydroxyl_site"/>
</dbReference>
<accession>C3Z6R0</accession>
<dbReference type="SUPFAM" id="SSF57196">
    <property type="entry name" value="EGF/Laminin"/>
    <property type="match status" value="1"/>
</dbReference>
<keyword evidence="6" id="KW-0472">Membrane</keyword>
<dbReference type="GO" id="GO:0005509">
    <property type="term" value="F:calcium ion binding"/>
    <property type="evidence" value="ECO:0007669"/>
    <property type="project" value="InterPro"/>
</dbReference>
<keyword evidence="6" id="KW-1133">Transmembrane helix</keyword>
<evidence type="ECO:0000256" key="2">
    <source>
        <dbReference type="ARBA" id="ARBA00022729"/>
    </source>
</evidence>
<dbReference type="Gene3D" id="2.60.40.4100">
    <property type="entry name" value="Zona pellucida, ZP-C domain"/>
    <property type="match status" value="1"/>
</dbReference>
<keyword evidence="4" id="KW-0325">Glycoprotein</keyword>
<dbReference type="PRINTS" id="PR00023">
    <property type="entry name" value="ZPELLUCIDA"/>
</dbReference>
<evidence type="ECO:0000313" key="10">
    <source>
        <dbReference type="EMBL" id="EEN51506.1"/>
    </source>
</evidence>
<dbReference type="PROSITE" id="PS50026">
    <property type="entry name" value="EGF_3"/>
    <property type="match status" value="1"/>
</dbReference>
<dbReference type="AlphaFoldDB" id="C3Z6R0"/>
<keyword evidence="1 5" id="KW-0245">EGF-like domain</keyword>
<dbReference type="EMBL" id="GG666590">
    <property type="protein sequence ID" value="EEN51506.1"/>
    <property type="molecule type" value="Genomic_DNA"/>
</dbReference>
<feature type="domain" description="ZP" evidence="9">
    <location>
        <begin position="211"/>
        <end position="464"/>
    </location>
</feature>
<feature type="domain" description="EGF-like" evidence="8">
    <location>
        <begin position="163"/>
        <end position="204"/>
    </location>
</feature>
<feature type="signal peptide" evidence="7">
    <location>
        <begin position="1"/>
        <end position="30"/>
    </location>
</feature>
<dbReference type="Gene3D" id="2.10.25.10">
    <property type="entry name" value="Laminin"/>
    <property type="match status" value="1"/>
</dbReference>
<dbReference type="PROSITE" id="PS01187">
    <property type="entry name" value="EGF_CA"/>
    <property type="match status" value="1"/>
</dbReference>
<dbReference type="InterPro" id="IPR000742">
    <property type="entry name" value="EGF"/>
</dbReference>
<feature type="chain" id="PRO_5002936381" description="ZP domain-containing protein" evidence="7">
    <location>
        <begin position="31"/>
        <end position="538"/>
    </location>
</feature>
<dbReference type="CDD" id="cd00054">
    <property type="entry name" value="EGF_CA"/>
    <property type="match status" value="1"/>
</dbReference>
<evidence type="ECO:0000256" key="3">
    <source>
        <dbReference type="ARBA" id="ARBA00023157"/>
    </source>
</evidence>
<dbReference type="PROSITE" id="PS00010">
    <property type="entry name" value="ASX_HYDROXYL"/>
    <property type="match status" value="1"/>
</dbReference>
<dbReference type="PANTHER" id="PTHR14002:SF43">
    <property type="entry name" value="DELTA-LIKE PROTEIN"/>
    <property type="match status" value="1"/>
</dbReference>
<evidence type="ECO:0000256" key="5">
    <source>
        <dbReference type="PROSITE-ProRule" id="PRU00076"/>
    </source>
</evidence>
<dbReference type="Pfam" id="PF23283">
    <property type="entry name" value="D8C_UMOD"/>
    <property type="match status" value="1"/>
</dbReference>
<dbReference type="PROSITE" id="PS51034">
    <property type="entry name" value="ZP_2"/>
    <property type="match status" value="1"/>
</dbReference>
<protein>
    <recommendedName>
        <fullName evidence="11">ZP domain-containing protein</fullName>
    </recommendedName>
</protein>
<evidence type="ECO:0000256" key="4">
    <source>
        <dbReference type="ARBA" id="ARBA00023180"/>
    </source>
</evidence>
<comment type="caution">
    <text evidence="5">Lacks conserved residue(s) required for the propagation of feature annotation.</text>
</comment>
<dbReference type="eggNOG" id="ENOG502QW18">
    <property type="taxonomic scope" value="Eukaryota"/>
</dbReference>
<dbReference type="InParanoid" id="C3Z6R0"/>
<evidence type="ECO:0000259" key="8">
    <source>
        <dbReference type="PROSITE" id="PS50026"/>
    </source>
</evidence>
<gene>
    <name evidence="10" type="ORF">BRAFLDRAFT_69120</name>
</gene>
<dbReference type="Pfam" id="PF00100">
    <property type="entry name" value="Zona_pellucida"/>
    <property type="match status" value="1"/>
</dbReference>
<dbReference type="InterPro" id="IPR042235">
    <property type="entry name" value="ZP-C_dom"/>
</dbReference>
<dbReference type="Pfam" id="PF14670">
    <property type="entry name" value="FXa_inhibition"/>
    <property type="match status" value="1"/>
</dbReference>
<evidence type="ECO:0000256" key="1">
    <source>
        <dbReference type="ARBA" id="ARBA00022536"/>
    </source>
</evidence>
<evidence type="ECO:0008006" key="11">
    <source>
        <dbReference type="Google" id="ProtNLM"/>
    </source>
</evidence>
<dbReference type="SMART" id="SM00241">
    <property type="entry name" value="ZP"/>
    <property type="match status" value="1"/>
</dbReference>
<dbReference type="InterPro" id="IPR001507">
    <property type="entry name" value="ZP_dom"/>
</dbReference>
<dbReference type="InterPro" id="IPR048290">
    <property type="entry name" value="ZP_chr"/>
</dbReference>
<name>C3Z6R0_BRAFL</name>